<dbReference type="Proteomes" id="UP000183832">
    <property type="component" value="Unassembled WGS sequence"/>
</dbReference>
<proteinExistence type="predicted"/>
<gene>
    <name evidence="1" type="ORF">CLUMA_CG003072</name>
</gene>
<sequence>MLSTHLQCHVHITASTQYVVSLNNEYPAYNSLPFGSPLKNAKSSLISEVVFHRKKHAYADYGMGAQQQPKGPSSFLRSTGQVNDSQVANSFNPHNGAELGVSPPAFIKPMMAKA</sequence>
<evidence type="ECO:0000313" key="2">
    <source>
        <dbReference type="Proteomes" id="UP000183832"/>
    </source>
</evidence>
<protein>
    <submittedName>
        <fullName evidence="1">CLUMA_CG003072, isoform A</fullName>
    </submittedName>
</protein>
<reference evidence="1 2" key="1">
    <citation type="submission" date="2015-04" db="EMBL/GenBank/DDBJ databases">
        <authorList>
            <person name="Syromyatnikov M.Y."/>
            <person name="Popov V.N."/>
        </authorList>
    </citation>
    <scope>NUCLEOTIDE SEQUENCE [LARGE SCALE GENOMIC DNA]</scope>
</reference>
<evidence type="ECO:0000313" key="1">
    <source>
        <dbReference type="EMBL" id="CRK89313.1"/>
    </source>
</evidence>
<accession>A0A1J1HSZ4</accession>
<dbReference type="EMBL" id="CVRI01000012">
    <property type="protein sequence ID" value="CRK89313.1"/>
    <property type="molecule type" value="Genomic_DNA"/>
</dbReference>
<dbReference type="AlphaFoldDB" id="A0A1J1HSZ4"/>
<keyword evidence="2" id="KW-1185">Reference proteome</keyword>
<name>A0A1J1HSZ4_9DIPT</name>
<organism evidence="1 2">
    <name type="scientific">Clunio marinus</name>
    <dbReference type="NCBI Taxonomy" id="568069"/>
    <lineage>
        <taxon>Eukaryota</taxon>
        <taxon>Metazoa</taxon>
        <taxon>Ecdysozoa</taxon>
        <taxon>Arthropoda</taxon>
        <taxon>Hexapoda</taxon>
        <taxon>Insecta</taxon>
        <taxon>Pterygota</taxon>
        <taxon>Neoptera</taxon>
        <taxon>Endopterygota</taxon>
        <taxon>Diptera</taxon>
        <taxon>Nematocera</taxon>
        <taxon>Chironomoidea</taxon>
        <taxon>Chironomidae</taxon>
        <taxon>Clunio</taxon>
    </lineage>
</organism>